<evidence type="ECO:0000256" key="1">
    <source>
        <dbReference type="SAM" id="Phobius"/>
    </source>
</evidence>
<keyword evidence="1" id="KW-0472">Membrane</keyword>
<keyword evidence="1" id="KW-0812">Transmembrane</keyword>
<reference evidence="3" key="1">
    <citation type="submission" date="2016-11" db="EMBL/GenBank/DDBJ databases">
        <authorList>
            <person name="Varghese N."/>
            <person name="Submissions S."/>
        </authorList>
    </citation>
    <scope>NUCLEOTIDE SEQUENCE [LARGE SCALE GENOMIC DNA]</scope>
    <source>
        <strain evidence="3">DSM 28223</strain>
    </source>
</reference>
<sequence length="95" mass="10201">MASLLEFVSGFLIMNSMAHLIIGLTGARFLSLFGYSATANIAYSIGCMVAGLAILFVRQDPSAVVSNGLVLGCVSLWVIFLLTGRFFFAIFANDR</sequence>
<proteinExistence type="predicted"/>
<evidence type="ECO:0000313" key="2">
    <source>
        <dbReference type="EMBL" id="SHH80293.1"/>
    </source>
</evidence>
<feature type="transmembrane region" description="Helical" evidence="1">
    <location>
        <begin position="7"/>
        <end position="27"/>
    </location>
</feature>
<dbReference type="OrthoDB" id="1139303at2"/>
<keyword evidence="3" id="KW-1185">Reference proteome</keyword>
<dbReference type="Proteomes" id="UP000184211">
    <property type="component" value="Unassembled WGS sequence"/>
</dbReference>
<organism evidence="2 3">
    <name type="scientific">Cognatishimia maritima</name>
    <dbReference type="NCBI Taxonomy" id="870908"/>
    <lineage>
        <taxon>Bacteria</taxon>
        <taxon>Pseudomonadati</taxon>
        <taxon>Pseudomonadota</taxon>
        <taxon>Alphaproteobacteria</taxon>
        <taxon>Rhodobacterales</taxon>
        <taxon>Paracoccaceae</taxon>
        <taxon>Cognatishimia</taxon>
    </lineage>
</organism>
<feature type="transmembrane region" description="Helical" evidence="1">
    <location>
        <begin position="33"/>
        <end position="57"/>
    </location>
</feature>
<feature type="transmembrane region" description="Helical" evidence="1">
    <location>
        <begin position="69"/>
        <end position="92"/>
    </location>
</feature>
<dbReference type="EMBL" id="FQWM01000009">
    <property type="protein sequence ID" value="SHH80293.1"/>
    <property type="molecule type" value="Genomic_DNA"/>
</dbReference>
<protein>
    <submittedName>
        <fullName evidence="2">Uncharacterized protein</fullName>
    </submittedName>
</protein>
<accession>A0A1M5VZE1</accession>
<dbReference type="RefSeq" id="WP_072794145.1">
    <property type="nucleotide sequence ID" value="NZ_FQWM01000009.1"/>
</dbReference>
<dbReference type="AlphaFoldDB" id="A0A1M5VZE1"/>
<name>A0A1M5VZE1_9RHOB</name>
<keyword evidence="1" id="KW-1133">Transmembrane helix</keyword>
<gene>
    <name evidence="2" type="ORF">SAMN04488044_3320</name>
</gene>
<evidence type="ECO:0000313" key="3">
    <source>
        <dbReference type="Proteomes" id="UP000184211"/>
    </source>
</evidence>